<dbReference type="Proteomes" id="UP000033982">
    <property type="component" value="Unassembled WGS sequence"/>
</dbReference>
<dbReference type="EMBL" id="LCQN01000001">
    <property type="protein sequence ID" value="KKW17581.1"/>
    <property type="molecule type" value="Genomic_DNA"/>
</dbReference>
<feature type="coiled-coil region" evidence="1">
    <location>
        <begin position="35"/>
        <end position="62"/>
    </location>
</feature>
<accession>A0A0G1WFL0</accession>
<comment type="caution">
    <text evidence="2">The sequence shown here is derived from an EMBL/GenBank/DDBJ whole genome shotgun (WGS) entry which is preliminary data.</text>
</comment>
<organism evidence="2 3">
    <name type="scientific">Candidatus Magasanikbacteria bacterium GW2011_GWA2_50_22</name>
    <dbReference type="NCBI Taxonomy" id="1619043"/>
    <lineage>
        <taxon>Bacteria</taxon>
        <taxon>Candidatus Magasanikiibacteriota</taxon>
    </lineage>
</organism>
<proteinExistence type="predicted"/>
<dbReference type="AlphaFoldDB" id="A0A0G1WFL0"/>
<evidence type="ECO:0000256" key="1">
    <source>
        <dbReference type="SAM" id="Coils"/>
    </source>
</evidence>
<evidence type="ECO:0000313" key="2">
    <source>
        <dbReference type="EMBL" id="KKW17581.1"/>
    </source>
</evidence>
<name>A0A0G1WFL0_9BACT</name>
<sequence>MLTSCPPRTAAASARPAIVIDSMKKKNSTKAGAVAAQAKVILQEFKQRLEEIRQEALTLIGAHEQKKISAVRQGIKNIIA</sequence>
<protein>
    <submittedName>
        <fullName evidence="2">Uncharacterized protein</fullName>
    </submittedName>
</protein>
<evidence type="ECO:0000313" key="3">
    <source>
        <dbReference type="Proteomes" id="UP000033982"/>
    </source>
</evidence>
<keyword evidence="1" id="KW-0175">Coiled coil</keyword>
<gene>
    <name evidence="2" type="ORF">UY58_C0001G0006</name>
</gene>
<reference evidence="2 3" key="1">
    <citation type="journal article" date="2015" name="Nature">
        <title>rRNA introns, odd ribosomes, and small enigmatic genomes across a large radiation of phyla.</title>
        <authorList>
            <person name="Brown C.T."/>
            <person name="Hug L.A."/>
            <person name="Thomas B.C."/>
            <person name="Sharon I."/>
            <person name="Castelle C.J."/>
            <person name="Singh A."/>
            <person name="Wilkins M.J."/>
            <person name="Williams K.H."/>
            <person name="Banfield J.F."/>
        </authorList>
    </citation>
    <scope>NUCLEOTIDE SEQUENCE [LARGE SCALE GENOMIC DNA]</scope>
</reference>